<dbReference type="Proteomes" id="UP001139971">
    <property type="component" value="Unassembled WGS sequence"/>
</dbReference>
<feature type="region of interest" description="Disordered" evidence="1">
    <location>
        <begin position="1"/>
        <end position="27"/>
    </location>
</feature>
<dbReference type="RefSeq" id="WP_263542880.1">
    <property type="nucleotide sequence ID" value="NZ_JAOVZO020000003.1"/>
</dbReference>
<organism evidence="2 3">
    <name type="scientific">Tahibacter soli</name>
    <dbReference type="NCBI Taxonomy" id="2983605"/>
    <lineage>
        <taxon>Bacteria</taxon>
        <taxon>Pseudomonadati</taxon>
        <taxon>Pseudomonadota</taxon>
        <taxon>Gammaproteobacteria</taxon>
        <taxon>Lysobacterales</taxon>
        <taxon>Rhodanobacteraceae</taxon>
        <taxon>Tahibacter</taxon>
    </lineage>
</organism>
<evidence type="ECO:0000313" key="2">
    <source>
        <dbReference type="EMBL" id="MDC8011664.1"/>
    </source>
</evidence>
<sequence length="599" mass="64211">MTETTEKTGESSATAIDDTRPVDNVPPFVIPRDRRKYTRFLAPPFDGPGLQLFEGPEHEALGDGLTFYHSDGSAFTQSPPDVNYFQTQGGQLLSFGQILALAGDFYGVPSQPISDGANPQEQQQRFQNAFDTLYTETSTNGVYQAQNILAVMQAQSDAVANATAQILAADPKAQDASSQAYSQTNANHEFDARYNVASGAYPTSPWYFSQGSFLQLAAVNWDHFGANAIAAYRAGHTLAVQAAANGSETLAYALEAFACHFLTDLFSSGHLRTPRKALSTSIAASMCSLLMHDEDCYNGLIVQDKDANVWTAYGDKRLFDPVNQTNYSRAKKAVSISLGEVITALQNGKAAAASPAFAALDMIPSLDVVTNALDKRNWSPLYVLNGSSPKVRDRLEDLRCRVWTSTFSYGSTYWRMPAGGVHSPGGAPPQTATGPAHSVAWQSHRIIGSSENDLAPTAAIVTNWNPNAINNLPPGSLGGPIPPVAFDLPQQNTLLVAFRKTSSDGSNHHLHYIPVPMTDAPTFKVYTPLEFAIGSNPSQTVNGGDPAIVASPGSAFIVFAGSDGTLYQGTWLTTTRFWSTPTGAPCNRRSTPPTPAPTN</sequence>
<reference evidence="2" key="1">
    <citation type="submission" date="2023-02" db="EMBL/GenBank/DDBJ databases">
        <title>Tahibacter soli sp. nov. isolated from soil.</title>
        <authorList>
            <person name="Baek J.H."/>
            <person name="Lee J.K."/>
            <person name="Choi D.G."/>
            <person name="Jeon C.O."/>
        </authorList>
    </citation>
    <scope>NUCLEOTIDE SEQUENCE</scope>
    <source>
        <strain evidence="2">BL</strain>
    </source>
</reference>
<dbReference type="CDD" id="cd22893">
    <property type="entry name" value="PlcA-like"/>
    <property type="match status" value="1"/>
</dbReference>
<accession>A0A9X3YGC1</accession>
<evidence type="ECO:0000313" key="3">
    <source>
        <dbReference type="Proteomes" id="UP001139971"/>
    </source>
</evidence>
<keyword evidence="3" id="KW-1185">Reference proteome</keyword>
<proteinExistence type="predicted"/>
<comment type="caution">
    <text evidence="2">The sequence shown here is derived from an EMBL/GenBank/DDBJ whole genome shotgun (WGS) entry which is preliminary data.</text>
</comment>
<evidence type="ECO:0000256" key="1">
    <source>
        <dbReference type="SAM" id="MobiDB-lite"/>
    </source>
</evidence>
<dbReference type="EMBL" id="JAOVZO020000003">
    <property type="protein sequence ID" value="MDC8011664.1"/>
    <property type="molecule type" value="Genomic_DNA"/>
</dbReference>
<dbReference type="InterPro" id="IPR049756">
    <property type="entry name" value="PlcA-like_dom"/>
</dbReference>
<evidence type="ECO:0008006" key="4">
    <source>
        <dbReference type="Google" id="ProtNLM"/>
    </source>
</evidence>
<gene>
    <name evidence="2" type="ORF">OD750_003800</name>
</gene>
<dbReference type="AlphaFoldDB" id="A0A9X3YGC1"/>
<protein>
    <recommendedName>
        <fullName evidence="4">Phospholipase C</fullName>
    </recommendedName>
</protein>
<name>A0A9X3YGC1_9GAMM</name>